<evidence type="ECO:0000313" key="1">
    <source>
        <dbReference type="EMBL" id="QBD75251.1"/>
    </source>
</evidence>
<dbReference type="KEGG" id="kbs:EPA93_04270"/>
<gene>
    <name evidence="1" type="ORF">EPA93_04270</name>
</gene>
<dbReference type="Proteomes" id="UP000290365">
    <property type="component" value="Chromosome"/>
</dbReference>
<proteinExistence type="predicted"/>
<reference evidence="1 2" key="1">
    <citation type="submission" date="2019-01" db="EMBL/GenBank/DDBJ databases">
        <title>Ktedonosporobacter rubrisoli SCAWS-G2.</title>
        <authorList>
            <person name="Huang Y."/>
            <person name="Yan B."/>
        </authorList>
    </citation>
    <scope>NUCLEOTIDE SEQUENCE [LARGE SCALE GENOMIC DNA]</scope>
    <source>
        <strain evidence="1 2">SCAWS-G2</strain>
    </source>
</reference>
<accession>A0A4V0YY76</accession>
<dbReference type="AlphaFoldDB" id="A0A4V0YY76"/>
<protein>
    <submittedName>
        <fullName evidence="1">Uncharacterized protein</fullName>
    </submittedName>
</protein>
<dbReference type="RefSeq" id="WP_129885850.1">
    <property type="nucleotide sequence ID" value="NZ_CP035758.1"/>
</dbReference>
<name>A0A4V0YY76_KTERU</name>
<dbReference type="EMBL" id="CP035758">
    <property type="protein sequence ID" value="QBD75251.1"/>
    <property type="molecule type" value="Genomic_DNA"/>
</dbReference>
<organism evidence="1 2">
    <name type="scientific">Ktedonosporobacter rubrisoli</name>
    <dbReference type="NCBI Taxonomy" id="2509675"/>
    <lineage>
        <taxon>Bacteria</taxon>
        <taxon>Bacillati</taxon>
        <taxon>Chloroflexota</taxon>
        <taxon>Ktedonobacteria</taxon>
        <taxon>Ktedonobacterales</taxon>
        <taxon>Ktedonosporobacteraceae</taxon>
        <taxon>Ktedonosporobacter</taxon>
    </lineage>
</organism>
<keyword evidence="2" id="KW-1185">Reference proteome</keyword>
<sequence>MRRYTEPLIAIFMTCNEVIALNYVLHDFLDFYRQPGRVTRNNRELVKLIEMVFQHIGESASQNTSSRWAEKSSQP</sequence>
<evidence type="ECO:0000313" key="2">
    <source>
        <dbReference type="Proteomes" id="UP000290365"/>
    </source>
</evidence>